<feature type="domain" description="FlgD/Vpr Ig-like" evidence="1">
    <location>
        <begin position="1329"/>
        <end position="1386"/>
    </location>
</feature>
<dbReference type="PROSITE" id="PS51257">
    <property type="entry name" value="PROKAR_LIPOPROTEIN"/>
    <property type="match status" value="1"/>
</dbReference>
<dbReference type="NCBIfam" id="TIGR04183">
    <property type="entry name" value="Por_Secre_tail"/>
    <property type="match status" value="1"/>
</dbReference>
<evidence type="ECO:0000313" key="2">
    <source>
        <dbReference type="EMBL" id="SUZ60698.1"/>
    </source>
</evidence>
<dbReference type="InterPro" id="IPR025965">
    <property type="entry name" value="FlgD/Vpr_Ig-like"/>
</dbReference>
<reference evidence="2" key="1">
    <citation type="submission" date="2018-05" db="EMBL/GenBank/DDBJ databases">
        <authorList>
            <person name="Lanie J.A."/>
            <person name="Ng W.-L."/>
            <person name="Kazmierczak K.M."/>
            <person name="Andrzejewski T.M."/>
            <person name="Davidsen T.M."/>
            <person name="Wayne K.J."/>
            <person name="Tettelin H."/>
            <person name="Glass J.I."/>
            <person name="Rusch D."/>
            <person name="Podicherti R."/>
            <person name="Tsui H.-C.T."/>
            <person name="Winkler M.E."/>
        </authorList>
    </citation>
    <scope>NUCLEOTIDE SEQUENCE</scope>
</reference>
<gene>
    <name evidence="2" type="ORF">METZ01_LOCUS13552</name>
</gene>
<evidence type="ECO:0000259" key="1">
    <source>
        <dbReference type="Pfam" id="PF13860"/>
    </source>
</evidence>
<name>A0A381P389_9ZZZZ</name>
<organism evidence="2">
    <name type="scientific">marine metagenome</name>
    <dbReference type="NCBI Taxonomy" id="408172"/>
    <lineage>
        <taxon>unclassified sequences</taxon>
        <taxon>metagenomes</taxon>
        <taxon>ecological metagenomes</taxon>
    </lineage>
</organism>
<protein>
    <recommendedName>
        <fullName evidence="1">FlgD/Vpr Ig-like domain-containing protein</fullName>
    </recommendedName>
</protein>
<dbReference type="InterPro" id="IPR026444">
    <property type="entry name" value="Secre_tail"/>
</dbReference>
<dbReference type="EMBL" id="UINC01000760">
    <property type="protein sequence ID" value="SUZ60698.1"/>
    <property type="molecule type" value="Genomic_DNA"/>
</dbReference>
<dbReference type="Pfam" id="PF13860">
    <property type="entry name" value="FlgD_ig"/>
    <property type="match status" value="1"/>
</dbReference>
<proteinExistence type="predicted"/>
<dbReference type="NCBIfam" id="NF041940">
    <property type="entry name" value="choice_anch_X"/>
    <property type="match status" value="3"/>
</dbReference>
<accession>A0A381P389</accession>
<sequence>MRLKDIIIPVFSVIVLIVSGCLEMEVDSQPAHGVVSSTFSATTEVVFIKNIDIEVTDDRAMLYAVHKPTGWTIDSVTYISPEHGNGVFTYLGNAADEADDNPAGIDTGWEDSLEAAYPADAGMHWQVYVSDQDTTSTSSEADPDTFHITVNYTVDALEGDYMLKYWTTHSNNGDAADTANTASAGRSFTAYDPSTSPLVTFTLTDETWNNHNVKFKGSMSGWNLFPGFDDGTNGDATADDHVWTAQFAIVEDGTYEWGAIEDDGSEWGVWLLEGDNPSFTVSGTTVTGTTSYTIPASTTTTPGAITFTVTDGTASYLDVEYKGTATDWAVVQMYDDGTNGDETASDHIWTVIITDITAGDHEWGAIENDGSANGIWLIDGSNPAYTLDADLTTYHGQTHYEIPEPSGGDPAVVTFTVNDNSWLLSGVMIKGTMSNWAVFQAYDDGMNGDATADDHIWTGQYTTEQGDHEWGAISTTNGDGTVCELCDGSDGWGTWLMEGFPNPAFTLSGETVTGVVDWVIAPDSAEAAGSVMFTVTDLHSPDGTESYVAVEWKGTPNDWATVPMYDDGTNGDETAGDHVWTVIIDNVAAGNHEWGAIENDGTEWGIWLMEGFPNPAFTLDEDLLTLHGATDFVIQPPAGGDVTKAVLFSCDMTEWLDEEGNNGMAIFSLARGDSLRVHGSFNNWQNCTDCAMTRTPGTNIFSHAINVTAQVNSDHQFAYYMQLSQASLDSLEARYGVAPVDWMGWETSPMELGNRKFNLGVDDGTGLLELDQASFYDVFPGSVLEQGESMDLTFSIDMEAAAELGFVATEDSVYLRTHDKWLNYIQGYSDGQDINHYGAEMNEDGDYSITLTLNGPQPWSIYYKWGFKDVSEGSEVDETGGGLGGIPRIRYFHRDENDDCNWPSSYEFPLDELFAVVETQNAEPWDSDELCTDLSGEEEMLVNASFEHYTPQDNGWQNHADGWETYPDGDHYNVELDGSNVYGSDSIFYTYDGNAAAKMWGNDAENNLFQTFWDGSLAPGTQYYVDGMLYQPTDDHMNDGSHLVLFAKYFTGDWGWVGMDSSEHFTTADSFNTWQYRSLRFTVPEGASIVQVGAMYTGGGGAVYLDDFAMWPTSGGILWDGGFEEDDLWSWYIWPDGATNYSHEMTGNNIYGSDAVFEAFEGDYGFKMWGQYNGAAENYSSVGQWFEVGIDGLEIGSHPVLSGWMMSHADDWIGQGINSAYLAFYYYDYDYNMTGPGWEISDVVGSTNESSTWLNREVIGTVPEGTVSVWAGMEYYQNASDGGSIYLDGLHMEMGELSGIDDNLPGQFKLLGNFPNPFNPSTAISFITPGAMDINVNIYNILGQRIARINGGMLKSGTHNIIWNGKDSMGRSLSSGIYFYEVEAGNKFHKIKKMTLLK</sequence>
<dbReference type="Gene3D" id="2.60.40.4070">
    <property type="match status" value="1"/>
</dbReference>
<dbReference type="Gene3D" id="2.60.120.260">
    <property type="entry name" value="Galactose-binding domain-like"/>
    <property type="match status" value="1"/>
</dbReference>